<reference evidence="1" key="1">
    <citation type="submission" date="2023-10" db="EMBL/GenBank/DDBJ databases">
        <title>Genome assembly of Pristionchus species.</title>
        <authorList>
            <person name="Yoshida K."/>
            <person name="Sommer R.J."/>
        </authorList>
    </citation>
    <scope>NUCLEOTIDE SEQUENCE</scope>
    <source>
        <strain evidence="1">RS0144</strain>
    </source>
</reference>
<accession>A0AAV5S9I9</accession>
<feature type="non-terminal residue" evidence="1">
    <location>
        <position position="123"/>
    </location>
</feature>
<name>A0AAV5S9I9_9BILA</name>
<feature type="non-terminal residue" evidence="1">
    <location>
        <position position="1"/>
    </location>
</feature>
<gene>
    <name evidence="1" type="ORF">PENTCL1PPCAC_1409</name>
</gene>
<protein>
    <submittedName>
        <fullName evidence="1">Uncharacterized protein</fullName>
    </submittedName>
</protein>
<keyword evidence="2" id="KW-1185">Reference proteome</keyword>
<organism evidence="1 2">
    <name type="scientific">Pristionchus entomophagus</name>
    <dbReference type="NCBI Taxonomy" id="358040"/>
    <lineage>
        <taxon>Eukaryota</taxon>
        <taxon>Metazoa</taxon>
        <taxon>Ecdysozoa</taxon>
        <taxon>Nematoda</taxon>
        <taxon>Chromadorea</taxon>
        <taxon>Rhabditida</taxon>
        <taxon>Rhabditina</taxon>
        <taxon>Diplogasteromorpha</taxon>
        <taxon>Diplogasteroidea</taxon>
        <taxon>Neodiplogasteridae</taxon>
        <taxon>Pristionchus</taxon>
    </lineage>
</organism>
<evidence type="ECO:0000313" key="2">
    <source>
        <dbReference type="Proteomes" id="UP001432027"/>
    </source>
</evidence>
<dbReference type="AlphaFoldDB" id="A0AAV5S9I9"/>
<comment type="caution">
    <text evidence="1">The sequence shown here is derived from an EMBL/GenBank/DDBJ whole genome shotgun (WGS) entry which is preliminary data.</text>
</comment>
<dbReference type="Proteomes" id="UP001432027">
    <property type="component" value="Unassembled WGS sequence"/>
</dbReference>
<proteinExistence type="predicted"/>
<evidence type="ECO:0000313" key="1">
    <source>
        <dbReference type="EMBL" id="GMS79234.1"/>
    </source>
</evidence>
<dbReference type="EMBL" id="BTSX01000001">
    <property type="protein sequence ID" value="GMS79234.1"/>
    <property type="molecule type" value="Genomic_DNA"/>
</dbReference>
<sequence>NGIVVSPMRNGMEDQGEYAKYRCRRRRTCIADLKYDTPTCKLNEFCPPILRYELTGSTFECPKNSGYKLWHTVLGKTSELWYLAESLSCNPPRFVTAGRTSQAIPHRFQCVKEKKCELKVFIH</sequence>